<feature type="compositionally biased region" description="Basic and acidic residues" evidence="3">
    <location>
        <begin position="615"/>
        <end position="630"/>
    </location>
</feature>
<sequence length="669" mass="73195">MERSKPVMAADDDDSSELSSLSSLSPAPSEDEGDGSSDGAPAIATKSSRGGILKFFPKLSEQPPKEPSPPPRKRSPSPPHDYILADNPDVARHVTGAPDANVDTSLVGVQFIVMFRSRFSDAFPKSLAHFGPQELERDINEPIPGDRVEHFLCALLGLLLNRKQDVKYEPAGRRAKEHFADGESLRRQGHYGRALEDAIASHKSQWAASWEAKNPLAGGATFNSMTPDERLVLLRTLILWTMASSETVKGLINQSYKQNRHEDDLNQPRSVQSWGSDGDKRRYFLIEGQDDSHFRVYRESNPAGTNRTWWSVAGSIEELKALADKLDTKDGGPKARKLSHKMMQAVPRFEAGEEKRRRREYRQLRKEQFKRPEPGFSLYEGRTRGKRMKYTYSDDEDIFSDSTGYRRSARNTGASTPAESGPVMTSSGRQVRAPPRLNMVAGDGGPAQPQADGSEFDQEPSTGPSARPRRAAATAAANGNANGHGASRSRHLSADSDADESEAEFGDDEEEEAHVPEESEDEDEYDEDEVMEDDDLVDQPQSLVVKLSVTSPKLRTVLAPIDRSPNMLPTLEAQDFKVNGSTPSGREVDMQDAPIQDSISVASESARKPPSQVTGEDRQAPSAPSEDRAGEPSLNGAAMLPVAPLAFRGSPEKPYGQAVPSAVPVPGQE</sequence>
<feature type="compositionally biased region" description="Low complexity" evidence="3">
    <location>
        <begin position="17"/>
        <end position="28"/>
    </location>
</feature>
<comment type="caution">
    <text evidence="5">The sequence shown here is derived from an EMBL/GenBank/DDBJ whole genome shotgun (WGS) entry which is preliminary data.</text>
</comment>
<organism evidence="5 6">
    <name type="scientific">Drechmeria coniospora</name>
    <name type="common">Nematophagous fungus</name>
    <name type="synonym">Meria coniospora</name>
    <dbReference type="NCBI Taxonomy" id="98403"/>
    <lineage>
        <taxon>Eukaryota</taxon>
        <taxon>Fungi</taxon>
        <taxon>Dikarya</taxon>
        <taxon>Ascomycota</taxon>
        <taxon>Pezizomycotina</taxon>
        <taxon>Sordariomycetes</taxon>
        <taxon>Hypocreomycetidae</taxon>
        <taxon>Hypocreales</taxon>
        <taxon>Ophiocordycipitaceae</taxon>
        <taxon>Drechmeria</taxon>
    </lineage>
</organism>
<dbReference type="GO" id="GO:0005634">
    <property type="term" value="C:nucleus"/>
    <property type="evidence" value="ECO:0007669"/>
    <property type="project" value="UniProtKB-SubCell"/>
</dbReference>
<evidence type="ECO:0000256" key="2">
    <source>
        <dbReference type="ARBA" id="ARBA00023242"/>
    </source>
</evidence>
<dbReference type="AlphaFoldDB" id="A0A151GL83"/>
<keyword evidence="2" id="KW-0539">Nucleus</keyword>
<evidence type="ECO:0000313" key="5">
    <source>
        <dbReference type="EMBL" id="KYK57846.1"/>
    </source>
</evidence>
<name>A0A151GL83_DRECN</name>
<feature type="compositionally biased region" description="Acidic residues" evidence="3">
    <location>
        <begin position="496"/>
        <end position="537"/>
    </location>
</feature>
<reference evidence="5 6" key="1">
    <citation type="journal article" date="2016" name="Sci. Rep.">
        <title>Insights into Adaptations to a Near-Obligate Nematode Endoparasitic Lifestyle from the Finished Genome of Drechmeria coniospora.</title>
        <authorList>
            <person name="Zhang L."/>
            <person name="Zhou Z."/>
            <person name="Guo Q."/>
            <person name="Fokkens L."/>
            <person name="Miskei M."/>
            <person name="Pocsi I."/>
            <person name="Zhang W."/>
            <person name="Chen M."/>
            <person name="Wang L."/>
            <person name="Sun Y."/>
            <person name="Donzelli B.G."/>
            <person name="Gibson D.M."/>
            <person name="Nelson D.R."/>
            <person name="Luo J.G."/>
            <person name="Rep M."/>
            <person name="Liu H."/>
            <person name="Yang S."/>
            <person name="Wang J."/>
            <person name="Krasnoff S.B."/>
            <person name="Xu Y."/>
            <person name="Molnar I."/>
            <person name="Lin M."/>
        </authorList>
    </citation>
    <scope>NUCLEOTIDE SEQUENCE [LARGE SCALE GENOMIC DNA]</scope>
    <source>
        <strain evidence="5 6">ARSEF 6962</strain>
    </source>
</reference>
<gene>
    <name evidence="5" type="ORF">DCS_04859</name>
</gene>
<dbReference type="Pfam" id="PF15612">
    <property type="entry name" value="WHIM1"/>
    <property type="match status" value="1"/>
</dbReference>
<feature type="region of interest" description="Disordered" evidence="3">
    <location>
        <begin position="1"/>
        <end position="85"/>
    </location>
</feature>
<evidence type="ECO:0000256" key="3">
    <source>
        <dbReference type="SAM" id="MobiDB-lite"/>
    </source>
</evidence>
<feature type="region of interest" description="Disordered" evidence="3">
    <location>
        <begin position="396"/>
        <end position="669"/>
    </location>
</feature>
<dbReference type="PANTHER" id="PTHR42107:SF1">
    <property type="entry name" value="WHIM1 DOMAIN-CONTAINING PROTEIN"/>
    <property type="match status" value="1"/>
</dbReference>
<dbReference type="RefSeq" id="XP_040657198.1">
    <property type="nucleotide sequence ID" value="XM_040802165.1"/>
</dbReference>
<evidence type="ECO:0000313" key="6">
    <source>
        <dbReference type="Proteomes" id="UP000076580"/>
    </source>
</evidence>
<feature type="domain" description="WHIM1" evidence="4">
    <location>
        <begin position="209"/>
        <end position="253"/>
    </location>
</feature>
<dbReference type="InterPro" id="IPR028942">
    <property type="entry name" value="WHIM1_dom"/>
</dbReference>
<dbReference type="InParanoid" id="A0A151GL83"/>
<dbReference type="STRING" id="98403.A0A151GL83"/>
<feature type="compositionally biased region" description="Polar residues" evidence="3">
    <location>
        <begin position="400"/>
        <end position="429"/>
    </location>
</feature>
<evidence type="ECO:0000259" key="4">
    <source>
        <dbReference type="Pfam" id="PF15612"/>
    </source>
</evidence>
<proteinExistence type="predicted"/>
<feature type="compositionally biased region" description="Low complexity" evidence="3">
    <location>
        <begin position="460"/>
        <end position="486"/>
    </location>
</feature>
<dbReference type="GeneID" id="63717502"/>
<comment type="subcellular location">
    <subcellularLocation>
        <location evidence="1">Nucleus</location>
    </subcellularLocation>
</comment>
<dbReference type="EMBL" id="LAYC01000002">
    <property type="protein sequence ID" value="KYK57846.1"/>
    <property type="molecule type" value="Genomic_DNA"/>
</dbReference>
<accession>A0A151GL83</accession>
<dbReference type="Proteomes" id="UP000076580">
    <property type="component" value="Chromosome 02"/>
</dbReference>
<protein>
    <recommendedName>
        <fullName evidence="4">WHIM1 domain-containing protein</fullName>
    </recommendedName>
</protein>
<evidence type="ECO:0000256" key="1">
    <source>
        <dbReference type="ARBA" id="ARBA00004123"/>
    </source>
</evidence>
<keyword evidence="6" id="KW-1185">Reference proteome</keyword>
<dbReference type="PANTHER" id="PTHR42107">
    <property type="entry name" value="YALI0D24453P"/>
    <property type="match status" value="1"/>
</dbReference>